<dbReference type="SUPFAM" id="SSF46894">
    <property type="entry name" value="C-terminal effector domain of the bipartite response regulators"/>
    <property type="match status" value="1"/>
</dbReference>
<dbReference type="InterPro" id="IPR036388">
    <property type="entry name" value="WH-like_DNA-bd_sf"/>
</dbReference>
<feature type="DNA-binding region" description="OmpR/PhoB-type" evidence="2">
    <location>
        <begin position="6"/>
        <end position="105"/>
    </location>
</feature>
<dbReference type="Proteomes" id="UP000572722">
    <property type="component" value="Unassembled WGS sequence"/>
</dbReference>
<proteinExistence type="predicted"/>
<evidence type="ECO:0000256" key="1">
    <source>
        <dbReference type="ARBA" id="ARBA00023125"/>
    </source>
</evidence>
<dbReference type="InterPro" id="IPR011990">
    <property type="entry name" value="TPR-like_helical_dom_sf"/>
</dbReference>
<reference evidence="5 6" key="1">
    <citation type="submission" date="2019-08" db="EMBL/GenBank/DDBJ databases">
        <title>Draft genome sequencing and comparative genomics of hatchery-associated Vibrios.</title>
        <authorList>
            <person name="Kehlet-Delgado H."/>
            <person name="Mueller R.S."/>
        </authorList>
    </citation>
    <scope>NUCLEOTIDE SEQUENCE [LARGE SCALE GENOMIC DNA]</scope>
    <source>
        <strain evidence="5 6">01-65-5-1</strain>
    </source>
</reference>
<evidence type="ECO:0000256" key="2">
    <source>
        <dbReference type="PROSITE-ProRule" id="PRU01091"/>
    </source>
</evidence>
<accession>A0AAE5GSH3</accession>
<dbReference type="CDD" id="cd00383">
    <property type="entry name" value="trans_reg_C"/>
    <property type="match status" value="1"/>
</dbReference>
<dbReference type="InterPro" id="IPR001867">
    <property type="entry name" value="OmpR/PhoB-type_DNA-bd"/>
</dbReference>
<dbReference type="AlphaFoldDB" id="A0AAE5GSH3"/>
<dbReference type="InterPro" id="IPR016032">
    <property type="entry name" value="Sig_transdc_resp-reg_C-effctor"/>
</dbReference>
<evidence type="ECO:0000313" key="6">
    <source>
        <dbReference type="Proteomes" id="UP000572722"/>
    </source>
</evidence>
<dbReference type="GO" id="GO:0003677">
    <property type="term" value="F:DNA binding"/>
    <property type="evidence" value="ECO:0007669"/>
    <property type="project" value="UniProtKB-UniRule"/>
</dbReference>
<dbReference type="RefSeq" id="WP_171323870.1">
    <property type="nucleotide sequence ID" value="NZ_VTXO01000007.1"/>
</dbReference>
<name>A0AAE5GSH3_9VIBR</name>
<sequence>MASSPCYILQLNVPIRFYPQRNHLVIDKQEVHLEPLQARLLSYLIDCKGQVVSTQQIAESVWQRSHVSDNLVRQVISQLRSHLQDSSRPYQVIQTIPKQGYLFDIKVTQEDEPTSDASMEDLEESSANLKVTTNNKRGIYLALASICLAVLATLLFVTNKQIQLNTNPAEIQAQTIPVYIHELTLDSSQDYTMAESVFNYLFYGLNSARSITGYHFSQLTQKDQENLVRQGVEIKGWIKHVEQDYLLTLIVQNHQHPELNHKIEQTFDEGSFFDAIGDVVLEVKAVIAPNTADYQAANHRVTSIDNFDDWKAISAGISLFYQGKGGEAFKPITQQLQQIQQQGRDNYLVNALLSYSASLDYLEDQNQKSQSLSLVLAKQAFEMNPRCDIANLTLGLALLINNQHDQSYPYLFYAAESTPSPISYYLLSVTEQSANNPKSSQYNYQRFESLQKESKGQLFDLIESSQKANLF</sequence>
<gene>
    <name evidence="5" type="ORF">F0237_17035</name>
</gene>
<feature type="transmembrane region" description="Helical" evidence="3">
    <location>
        <begin position="138"/>
        <end position="157"/>
    </location>
</feature>
<keyword evidence="3" id="KW-1133">Transmembrane helix</keyword>
<evidence type="ECO:0000256" key="3">
    <source>
        <dbReference type="SAM" id="Phobius"/>
    </source>
</evidence>
<dbReference type="GO" id="GO:0000160">
    <property type="term" value="P:phosphorelay signal transduction system"/>
    <property type="evidence" value="ECO:0007669"/>
    <property type="project" value="InterPro"/>
</dbReference>
<evidence type="ECO:0000259" key="4">
    <source>
        <dbReference type="PROSITE" id="PS51755"/>
    </source>
</evidence>
<dbReference type="Pfam" id="PF00486">
    <property type="entry name" value="Trans_reg_C"/>
    <property type="match status" value="1"/>
</dbReference>
<organism evidence="5 6">
    <name type="scientific">Vibrio tubiashii</name>
    <dbReference type="NCBI Taxonomy" id="29498"/>
    <lineage>
        <taxon>Bacteria</taxon>
        <taxon>Pseudomonadati</taxon>
        <taxon>Pseudomonadota</taxon>
        <taxon>Gammaproteobacteria</taxon>
        <taxon>Vibrionales</taxon>
        <taxon>Vibrionaceae</taxon>
        <taxon>Vibrio</taxon>
        <taxon>Vibrio oreintalis group</taxon>
    </lineage>
</organism>
<dbReference type="GO" id="GO:0006355">
    <property type="term" value="P:regulation of DNA-templated transcription"/>
    <property type="evidence" value="ECO:0007669"/>
    <property type="project" value="InterPro"/>
</dbReference>
<dbReference type="SUPFAM" id="SSF48452">
    <property type="entry name" value="TPR-like"/>
    <property type="match status" value="1"/>
</dbReference>
<dbReference type="PROSITE" id="PS51755">
    <property type="entry name" value="OMPR_PHOB"/>
    <property type="match status" value="1"/>
</dbReference>
<protein>
    <submittedName>
        <fullName evidence="5">Winged helix family transcriptional regulator</fullName>
    </submittedName>
</protein>
<dbReference type="Gene3D" id="1.10.10.10">
    <property type="entry name" value="Winged helix-like DNA-binding domain superfamily/Winged helix DNA-binding domain"/>
    <property type="match status" value="1"/>
</dbReference>
<keyword evidence="3" id="KW-0812">Transmembrane</keyword>
<keyword evidence="1 2" id="KW-0238">DNA-binding</keyword>
<comment type="caution">
    <text evidence="5">The sequence shown here is derived from an EMBL/GenBank/DDBJ whole genome shotgun (WGS) entry which is preliminary data.</text>
</comment>
<evidence type="ECO:0000313" key="5">
    <source>
        <dbReference type="EMBL" id="NOI82375.1"/>
    </source>
</evidence>
<feature type="domain" description="OmpR/PhoB-type" evidence="4">
    <location>
        <begin position="6"/>
        <end position="105"/>
    </location>
</feature>
<dbReference type="EMBL" id="VTXO01000007">
    <property type="protein sequence ID" value="NOI82375.1"/>
    <property type="molecule type" value="Genomic_DNA"/>
</dbReference>
<keyword evidence="3" id="KW-0472">Membrane</keyword>
<dbReference type="SMART" id="SM00862">
    <property type="entry name" value="Trans_reg_C"/>
    <property type="match status" value="1"/>
</dbReference>